<evidence type="ECO:0000256" key="10">
    <source>
        <dbReference type="RuleBase" id="RU004249"/>
    </source>
</evidence>
<dbReference type="PANTHER" id="PTHR21499">
    <property type="entry name" value="ASPARTATE KINASE"/>
    <property type="match status" value="1"/>
</dbReference>
<feature type="binding site" evidence="8">
    <location>
        <position position="231"/>
    </location>
    <ligand>
        <name>ATP</name>
        <dbReference type="ChEBI" id="CHEBI:30616"/>
    </ligand>
</feature>
<evidence type="ECO:0000256" key="1">
    <source>
        <dbReference type="ARBA" id="ARBA00004766"/>
    </source>
</evidence>
<feature type="binding site" evidence="8">
    <location>
        <position position="121"/>
    </location>
    <ligand>
        <name>substrate</name>
    </ligand>
</feature>
<evidence type="ECO:0000256" key="2">
    <source>
        <dbReference type="ARBA" id="ARBA00010122"/>
    </source>
</evidence>
<dbReference type="InterPro" id="IPR045865">
    <property type="entry name" value="ACT-like_dom_sf"/>
</dbReference>
<organism evidence="12 13">
    <name type="scientific">Mariniflexile litorale</name>
    <dbReference type="NCBI Taxonomy" id="3045158"/>
    <lineage>
        <taxon>Bacteria</taxon>
        <taxon>Pseudomonadati</taxon>
        <taxon>Bacteroidota</taxon>
        <taxon>Flavobacteriia</taxon>
        <taxon>Flavobacteriales</taxon>
        <taxon>Flavobacteriaceae</taxon>
        <taxon>Mariniflexile</taxon>
    </lineage>
</organism>
<dbReference type="AlphaFoldDB" id="A0AAU7EKG3"/>
<evidence type="ECO:0000313" key="12">
    <source>
        <dbReference type="EMBL" id="XBL15971.1"/>
    </source>
</evidence>
<evidence type="ECO:0000313" key="13">
    <source>
        <dbReference type="Proteomes" id="UP001224325"/>
    </source>
</evidence>
<dbReference type="InterPro" id="IPR001048">
    <property type="entry name" value="Asp/Glu/Uridylate_kinase"/>
</dbReference>
<sequence length="416" mass="47354">MQVFKFGGASVKDANGVKNVASLLQKVGYRNILVVVSAMGKTTNALELVVKNYFENKSELQSALQEVKKYHNEILLDLFNNENHQVFKKVGSFFNELNLFLSSNKSPDYNFVYDQIIGYGELVSTVIISEYLNSIQIKNNWIDVREHIKTDNYYRRANVNWEETQQLILSNFNKTILNITQGFLGSDTNNFTTTLGREGSDYTAAIYAYCLNADSVTIWKDVPGILNADPRYFEHAQLLNKISYREAIELAFYGASVIHPKTIQPLQGKEIPLYVKSFLNPEAPGTRIGKNITLEPMVPCFIVKKNQVLISLSSLDFSYIVEESISEIFSLLHLYKMKVDVIQNSAISFSVCVDNLYDNLEKLLHHLKAKFKVTCHENVSLYTIRHYTQNAINQIEEGKTVLLKQLTPETVQVVSK</sequence>
<dbReference type="InterPro" id="IPR042199">
    <property type="entry name" value="AsparK_Bifunc_asparK/hSer_DH"/>
</dbReference>
<dbReference type="GO" id="GO:0005829">
    <property type="term" value="C:cytosol"/>
    <property type="evidence" value="ECO:0007669"/>
    <property type="project" value="TreeGrafter"/>
</dbReference>
<gene>
    <name evidence="12" type="ORF">QLS71_008120</name>
</gene>
<comment type="pathway">
    <text evidence="10">Amino-acid biosynthesis; L-threonine biosynthesis; L-threonine from L-aspartate: step 1/5.</text>
</comment>
<keyword evidence="3 9" id="KW-0808">Transferase</keyword>
<name>A0AAU7EKG3_9FLAO</name>
<feature type="domain" description="Aspartate/glutamate/uridylate kinase" evidence="11">
    <location>
        <begin position="2"/>
        <end position="277"/>
    </location>
</feature>
<dbReference type="InterPro" id="IPR005260">
    <property type="entry name" value="Asp_kin_monofn"/>
</dbReference>
<reference evidence="12" key="1">
    <citation type="submission" date="2024-04" db="EMBL/GenBank/DDBJ databases">
        <title>Mariniflexile litorale, isolated from the shallow sediments of the Sea of Japan.</title>
        <authorList>
            <person name="Romanenko L."/>
            <person name="Isaeva M."/>
        </authorList>
    </citation>
    <scope>NUCLEOTIDE SEQUENCE [LARGE SCALE GENOMIC DNA]</scope>
    <source>
        <strain evidence="12">KMM 9835</strain>
    </source>
</reference>
<evidence type="ECO:0000256" key="7">
    <source>
        <dbReference type="ARBA" id="ARBA00047872"/>
    </source>
</evidence>
<dbReference type="Gene3D" id="3.40.1160.10">
    <property type="entry name" value="Acetylglutamate kinase-like"/>
    <property type="match status" value="1"/>
</dbReference>
<dbReference type="PIRSF" id="PIRSF000726">
    <property type="entry name" value="Asp_kin"/>
    <property type="match status" value="1"/>
</dbReference>
<dbReference type="PANTHER" id="PTHR21499:SF59">
    <property type="entry name" value="ASPARTOKINASE"/>
    <property type="match status" value="1"/>
</dbReference>
<dbReference type="Gene3D" id="3.30.70.260">
    <property type="match status" value="2"/>
</dbReference>
<comment type="pathway">
    <text evidence="10">Amino-acid biosynthesis; L-methionine biosynthesis via de novo pathway; L-homoserine from L-aspartate: step 1/3.</text>
</comment>
<dbReference type="SUPFAM" id="SSF55021">
    <property type="entry name" value="ACT-like"/>
    <property type="match status" value="1"/>
</dbReference>
<comment type="similarity">
    <text evidence="2 9">Belongs to the aspartokinase family.</text>
</comment>
<dbReference type="InterPro" id="IPR001341">
    <property type="entry name" value="Asp_kinase"/>
</dbReference>
<dbReference type="Pfam" id="PF00696">
    <property type="entry name" value="AA_kinase"/>
    <property type="match status" value="1"/>
</dbReference>
<evidence type="ECO:0000259" key="11">
    <source>
        <dbReference type="Pfam" id="PF00696"/>
    </source>
</evidence>
<evidence type="ECO:0000256" key="3">
    <source>
        <dbReference type="ARBA" id="ARBA00022679"/>
    </source>
</evidence>
<feature type="binding site" evidence="8">
    <location>
        <position position="43"/>
    </location>
    <ligand>
        <name>substrate</name>
    </ligand>
</feature>
<dbReference type="GO" id="GO:0009089">
    <property type="term" value="P:lysine biosynthetic process via diaminopimelate"/>
    <property type="evidence" value="ECO:0007669"/>
    <property type="project" value="InterPro"/>
</dbReference>
<dbReference type="EC" id="2.7.2.4" evidence="9"/>
<accession>A0AAU7EKG3</accession>
<keyword evidence="10" id="KW-0028">Amino-acid biosynthesis</keyword>
<dbReference type="InterPro" id="IPR036393">
    <property type="entry name" value="AceGlu_kinase-like_sf"/>
</dbReference>
<keyword evidence="5 9" id="KW-0418">Kinase</keyword>
<evidence type="ECO:0000256" key="8">
    <source>
        <dbReference type="PIRSR" id="PIRSR000726-1"/>
    </source>
</evidence>
<comment type="catalytic activity">
    <reaction evidence="7 9">
        <text>L-aspartate + ATP = 4-phospho-L-aspartate + ADP</text>
        <dbReference type="Rhea" id="RHEA:23776"/>
        <dbReference type="ChEBI" id="CHEBI:29991"/>
        <dbReference type="ChEBI" id="CHEBI:30616"/>
        <dbReference type="ChEBI" id="CHEBI:57535"/>
        <dbReference type="ChEBI" id="CHEBI:456216"/>
        <dbReference type="EC" id="2.7.2.4"/>
    </reaction>
</comment>
<evidence type="ECO:0000256" key="5">
    <source>
        <dbReference type="ARBA" id="ARBA00022777"/>
    </source>
</evidence>
<dbReference type="CDD" id="cd04243">
    <property type="entry name" value="AAK_AK-HSDH-like"/>
    <property type="match status" value="1"/>
</dbReference>
<keyword evidence="13" id="KW-1185">Reference proteome</keyword>
<dbReference type="SUPFAM" id="SSF53633">
    <property type="entry name" value="Carbamate kinase-like"/>
    <property type="match status" value="1"/>
</dbReference>
<dbReference type="GO" id="GO:0004072">
    <property type="term" value="F:aspartate kinase activity"/>
    <property type="evidence" value="ECO:0007669"/>
    <property type="project" value="UniProtKB-EC"/>
</dbReference>
<protein>
    <recommendedName>
        <fullName evidence="9">Aspartokinase</fullName>
        <ecNumber evidence="9">2.7.2.4</ecNumber>
    </recommendedName>
</protein>
<keyword evidence="6 8" id="KW-0067">ATP-binding</keyword>
<dbReference type="GO" id="GO:0009090">
    <property type="term" value="P:homoserine biosynthetic process"/>
    <property type="evidence" value="ECO:0007669"/>
    <property type="project" value="TreeGrafter"/>
</dbReference>
<dbReference type="KEGG" id="mlil:QLS71_008120"/>
<dbReference type="RefSeq" id="WP_308993227.1">
    <property type="nucleotide sequence ID" value="NZ_CP155618.1"/>
</dbReference>
<keyword evidence="4 8" id="KW-0547">Nucleotide-binding</keyword>
<dbReference type="EMBL" id="CP155618">
    <property type="protein sequence ID" value="XBL15971.1"/>
    <property type="molecule type" value="Genomic_DNA"/>
</dbReference>
<dbReference type="Gene3D" id="1.20.120.1320">
    <property type="entry name" value="Aspartokinase, catalytic domain"/>
    <property type="match status" value="1"/>
</dbReference>
<proteinExistence type="inferred from homology"/>
<evidence type="ECO:0000256" key="9">
    <source>
        <dbReference type="RuleBase" id="RU003448"/>
    </source>
</evidence>
<evidence type="ECO:0000256" key="6">
    <source>
        <dbReference type="ARBA" id="ARBA00022840"/>
    </source>
</evidence>
<dbReference type="Proteomes" id="UP001224325">
    <property type="component" value="Chromosome"/>
</dbReference>
<comment type="pathway">
    <text evidence="1 10">Amino-acid biosynthesis; L-lysine biosynthesis via DAP pathway; (S)-tetrahydrodipicolinate from L-aspartate: step 1/4.</text>
</comment>
<feature type="binding site" evidence="8">
    <location>
        <begin position="5"/>
        <end position="8"/>
    </location>
    <ligand>
        <name>ATP</name>
        <dbReference type="ChEBI" id="CHEBI:30616"/>
    </ligand>
</feature>
<dbReference type="GO" id="GO:0005524">
    <property type="term" value="F:ATP binding"/>
    <property type="evidence" value="ECO:0007669"/>
    <property type="project" value="UniProtKB-KW"/>
</dbReference>
<dbReference type="NCBIfam" id="TIGR00657">
    <property type="entry name" value="asp_kinases"/>
    <property type="match status" value="1"/>
</dbReference>
<evidence type="ECO:0000256" key="4">
    <source>
        <dbReference type="ARBA" id="ARBA00022741"/>
    </source>
</evidence>